<dbReference type="Pfam" id="PF13456">
    <property type="entry name" value="RVT_3"/>
    <property type="match status" value="1"/>
</dbReference>
<evidence type="ECO:0000313" key="2">
    <source>
        <dbReference type="EMBL" id="KAK1431463.1"/>
    </source>
</evidence>
<dbReference type="InterPro" id="IPR036397">
    <property type="entry name" value="RNaseH_sf"/>
</dbReference>
<sequence length="213" mass="24401">MEAYVDDRMLADIQETFDNLRGINMKLNPSKCSFGFKEGKFLGHLVSKQDIKANPDKIKVVQEMRSPKTKKEGCIQKKDFEWSEEAEQAFKTLKEYISSIPAVVAPHPNEKLFLYLAISREAISTTMVVERKGCQLPMYFITYALRLNFKSTNNEAEYEALLAGLRAALTMKVEHLTVYVDSLLIANQVNGQYEAKECTMQQYLAKARELLKR</sequence>
<organism evidence="2 3">
    <name type="scientific">Tagetes erecta</name>
    <name type="common">African marigold</name>
    <dbReference type="NCBI Taxonomy" id="13708"/>
    <lineage>
        <taxon>Eukaryota</taxon>
        <taxon>Viridiplantae</taxon>
        <taxon>Streptophyta</taxon>
        <taxon>Embryophyta</taxon>
        <taxon>Tracheophyta</taxon>
        <taxon>Spermatophyta</taxon>
        <taxon>Magnoliopsida</taxon>
        <taxon>eudicotyledons</taxon>
        <taxon>Gunneridae</taxon>
        <taxon>Pentapetalae</taxon>
        <taxon>asterids</taxon>
        <taxon>campanulids</taxon>
        <taxon>Asterales</taxon>
        <taxon>Asteraceae</taxon>
        <taxon>Asteroideae</taxon>
        <taxon>Heliantheae alliance</taxon>
        <taxon>Tageteae</taxon>
        <taxon>Tagetes</taxon>
    </lineage>
</organism>
<dbReference type="InterPro" id="IPR043502">
    <property type="entry name" value="DNA/RNA_pol_sf"/>
</dbReference>
<gene>
    <name evidence="2" type="ORF">QVD17_07922</name>
</gene>
<dbReference type="GO" id="GO:0003676">
    <property type="term" value="F:nucleic acid binding"/>
    <property type="evidence" value="ECO:0007669"/>
    <property type="project" value="InterPro"/>
</dbReference>
<evidence type="ECO:0000313" key="3">
    <source>
        <dbReference type="Proteomes" id="UP001229421"/>
    </source>
</evidence>
<keyword evidence="3" id="KW-1185">Reference proteome</keyword>
<dbReference type="InterPro" id="IPR043128">
    <property type="entry name" value="Rev_trsase/Diguanyl_cyclase"/>
</dbReference>
<dbReference type="EMBL" id="JAUHHV010000002">
    <property type="protein sequence ID" value="KAK1431463.1"/>
    <property type="molecule type" value="Genomic_DNA"/>
</dbReference>
<dbReference type="Gene3D" id="3.30.70.270">
    <property type="match status" value="2"/>
</dbReference>
<dbReference type="AlphaFoldDB" id="A0AAD8P2X6"/>
<feature type="domain" description="RNase H type-1" evidence="1">
    <location>
        <begin position="145"/>
        <end position="213"/>
    </location>
</feature>
<reference evidence="2" key="1">
    <citation type="journal article" date="2023" name="bioRxiv">
        <title>Improved chromosome-level genome assembly for marigold (Tagetes erecta).</title>
        <authorList>
            <person name="Jiang F."/>
            <person name="Yuan L."/>
            <person name="Wang S."/>
            <person name="Wang H."/>
            <person name="Xu D."/>
            <person name="Wang A."/>
            <person name="Fan W."/>
        </authorList>
    </citation>
    <scope>NUCLEOTIDE SEQUENCE</scope>
    <source>
        <strain evidence="2">WSJ</strain>
        <tissue evidence="2">Leaf</tissue>
    </source>
</reference>
<accession>A0AAD8P2X6</accession>
<dbReference type="PANTHER" id="PTHR48475:SF2">
    <property type="entry name" value="RIBONUCLEASE H"/>
    <property type="match status" value="1"/>
</dbReference>
<dbReference type="PANTHER" id="PTHR48475">
    <property type="entry name" value="RIBONUCLEASE H"/>
    <property type="match status" value="1"/>
</dbReference>
<protein>
    <recommendedName>
        <fullName evidence="1">RNase H type-1 domain-containing protein</fullName>
    </recommendedName>
</protein>
<dbReference type="InterPro" id="IPR002156">
    <property type="entry name" value="RNaseH_domain"/>
</dbReference>
<dbReference type="Proteomes" id="UP001229421">
    <property type="component" value="Unassembled WGS sequence"/>
</dbReference>
<comment type="caution">
    <text evidence="2">The sequence shown here is derived from an EMBL/GenBank/DDBJ whole genome shotgun (WGS) entry which is preliminary data.</text>
</comment>
<dbReference type="Gene3D" id="3.30.420.10">
    <property type="entry name" value="Ribonuclease H-like superfamily/Ribonuclease H"/>
    <property type="match status" value="1"/>
</dbReference>
<dbReference type="SUPFAM" id="SSF56672">
    <property type="entry name" value="DNA/RNA polymerases"/>
    <property type="match status" value="1"/>
</dbReference>
<proteinExistence type="predicted"/>
<evidence type="ECO:0000259" key="1">
    <source>
        <dbReference type="Pfam" id="PF13456"/>
    </source>
</evidence>
<name>A0AAD8P2X6_TARER</name>
<dbReference type="GO" id="GO:0004523">
    <property type="term" value="F:RNA-DNA hybrid ribonuclease activity"/>
    <property type="evidence" value="ECO:0007669"/>
    <property type="project" value="InterPro"/>
</dbReference>